<evidence type="ECO:0000313" key="3">
    <source>
        <dbReference type="Proteomes" id="UP000005237"/>
    </source>
</evidence>
<sequence length="150" mass="17047">MFEMKSAENIRDKLIEAGEKFNLLPDEVLNLNVVTDGAANISSMAKSMENILDDVGARDPRKEFDEYFNEFVGENTNICDSPLKYWSTKKSQYPILSSIAFRTFTNLASETVCERAFSAVKRVVSDDRMNLSPDLVETLMLAYFYSNEIT</sequence>
<reference evidence="3" key="1">
    <citation type="submission" date="2010-08" db="EMBL/GenBank/DDBJ databases">
        <authorList>
            <consortium name="Caenorhabditis japonica Sequencing Consortium"/>
            <person name="Wilson R.K."/>
        </authorList>
    </citation>
    <scope>NUCLEOTIDE SEQUENCE [LARGE SCALE GENOMIC DNA]</scope>
    <source>
        <strain evidence="3">DF5081</strain>
    </source>
</reference>
<proteinExistence type="predicted"/>
<organism evidence="2 3">
    <name type="scientific">Caenorhabditis japonica</name>
    <dbReference type="NCBI Taxonomy" id="281687"/>
    <lineage>
        <taxon>Eukaryota</taxon>
        <taxon>Metazoa</taxon>
        <taxon>Ecdysozoa</taxon>
        <taxon>Nematoda</taxon>
        <taxon>Chromadorea</taxon>
        <taxon>Rhabditida</taxon>
        <taxon>Rhabditina</taxon>
        <taxon>Rhabditomorpha</taxon>
        <taxon>Rhabditoidea</taxon>
        <taxon>Rhabditidae</taxon>
        <taxon>Peloderinae</taxon>
        <taxon>Caenorhabditis</taxon>
    </lineage>
</organism>
<dbReference type="AlphaFoldDB" id="A0A8R1EB27"/>
<name>A0A8R1EB27_CAEJA</name>
<dbReference type="InterPro" id="IPR012337">
    <property type="entry name" value="RNaseH-like_sf"/>
</dbReference>
<dbReference type="GO" id="GO:0046983">
    <property type="term" value="F:protein dimerization activity"/>
    <property type="evidence" value="ECO:0007669"/>
    <property type="project" value="InterPro"/>
</dbReference>
<dbReference type="InterPro" id="IPR008906">
    <property type="entry name" value="HATC_C_dom"/>
</dbReference>
<evidence type="ECO:0000259" key="1">
    <source>
        <dbReference type="Pfam" id="PF05699"/>
    </source>
</evidence>
<keyword evidence="3" id="KW-1185">Reference proteome</keyword>
<dbReference type="SUPFAM" id="SSF53098">
    <property type="entry name" value="Ribonuclease H-like"/>
    <property type="match status" value="1"/>
</dbReference>
<protein>
    <submittedName>
        <fullName evidence="2">Dimer_Tnp_hAT domain-containing protein</fullName>
    </submittedName>
</protein>
<dbReference type="EnsemblMetazoa" id="CJA28735.1">
    <property type="protein sequence ID" value="CJA28735.1"/>
    <property type="gene ID" value="WBGene00184309"/>
</dbReference>
<accession>A0A8R1EB27</accession>
<dbReference type="PANTHER" id="PTHR37432">
    <property type="entry name" value="PROTEIN CBG21304"/>
    <property type="match status" value="1"/>
</dbReference>
<evidence type="ECO:0000313" key="2">
    <source>
        <dbReference type="EnsemblMetazoa" id="CJA28735.1"/>
    </source>
</evidence>
<dbReference type="PANTHER" id="PTHR37432:SF1">
    <property type="entry name" value="HAT C-TERMINAL DIMERISATION DOMAIN-CONTAINING PROTEIN-RELATED"/>
    <property type="match status" value="1"/>
</dbReference>
<dbReference type="Proteomes" id="UP000005237">
    <property type="component" value="Unassembled WGS sequence"/>
</dbReference>
<reference evidence="2" key="2">
    <citation type="submission" date="2022-06" db="UniProtKB">
        <authorList>
            <consortium name="EnsemblMetazoa"/>
        </authorList>
    </citation>
    <scope>IDENTIFICATION</scope>
    <source>
        <strain evidence="2">DF5081</strain>
    </source>
</reference>
<dbReference type="Pfam" id="PF05699">
    <property type="entry name" value="Dimer_Tnp_hAT"/>
    <property type="match status" value="1"/>
</dbReference>
<feature type="domain" description="HAT C-terminal dimerisation" evidence="1">
    <location>
        <begin position="64"/>
        <end position="142"/>
    </location>
</feature>